<dbReference type="EMBL" id="BMMK01000006">
    <property type="protein sequence ID" value="GGM48423.1"/>
    <property type="molecule type" value="Genomic_DNA"/>
</dbReference>
<evidence type="ECO:0000256" key="1">
    <source>
        <dbReference type="SAM" id="MobiDB-lite"/>
    </source>
</evidence>
<organism evidence="2 3">
    <name type="scientific">Longimycelium tulufanense</name>
    <dbReference type="NCBI Taxonomy" id="907463"/>
    <lineage>
        <taxon>Bacteria</taxon>
        <taxon>Bacillati</taxon>
        <taxon>Actinomycetota</taxon>
        <taxon>Actinomycetes</taxon>
        <taxon>Pseudonocardiales</taxon>
        <taxon>Pseudonocardiaceae</taxon>
        <taxon>Longimycelium</taxon>
    </lineage>
</organism>
<dbReference type="AlphaFoldDB" id="A0A8J3C7B4"/>
<feature type="compositionally biased region" description="Basic and acidic residues" evidence="1">
    <location>
        <begin position="38"/>
        <end position="49"/>
    </location>
</feature>
<reference evidence="2" key="2">
    <citation type="submission" date="2020-09" db="EMBL/GenBank/DDBJ databases">
        <authorList>
            <person name="Sun Q."/>
            <person name="Zhou Y."/>
        </authorList>
    </citation>
    <scope>NUCLEOTIDE SEQUENCE</scope>
    <source>
        <strain evidence="2">CGMCC 4.5737</strain>
    </source>
</reference>
<sequence>MARLVGHFRGLTLEDVRRMRMRDYRALVDAMNEDLKAQERATKRAERHSGAPGVRRVPVMR</sequence>
<accession>A0A8J3C7B4</accession>
<keyword evidence="3" id="KW-1185">Reference proteome</keyword>
<evidence type="ECO:0000313" key="3">
    <source>
        <dbReference type="Proteomes" id="UP000637578"/>
    </source>
</evidence>
<comment type="caution">
    <text evidence="2">The sequence shown here is derived from an EMBL/GenBank/DDBJ whole genome shotgun (WGS) entry which is preliminary data.</text>
</comment>
<feature type="region of interest" description="Disordered" evidence="1">
    <location>
        <begin position="38"/>
        <end position="61"/>
    </location>
</feature>
<evidence type="ECO:0000313" key="2">
    <source>
        <dbReference type="EMBL" id="GGM48423.1"/>
    </source>
</evidence>
<reference evidence="2" key="1">
    <citation type="journal article" date="2014" name="Int. J. Syst. Evol. Microbiol.">
        <title>Complete genome sequence of Corynebacterium casei LMG S-19264T (=DSM 44701T), isolated from a smear-ripened cheese.</title>
        <authorList>
            <consortium name="US DOE Joint Genome Institute (JGI-PGF)"/>
            <person name="Walter F."/>
            <person name="Albersmeier A."/>
            <person name="Kalinowski J."/>
            <person name="Ruckert C."/>
        </authorList>
    </citation>
    <scope>NUCLEOTIDE SEQUENCE</scope>
    <source>
        <strain evidence="2">CGMCC 4.5737</strain>
    </source>
</reference>
<dbReference type="Proteomes" id="UP000637578">
    <property type="component" value="Unassembled WGS sequence"/>
</dbReference>
<dbReference type="RefSeq" id="WP_189056053.1">
    <property type="nucleotide sequence ID" value="NZ_BMMK01000006.1"/>
</dbReference>
<gene>
    <name evidence="2" type="ORF">GCM10012275_19240</name>
</gene>
<proteinExistence type="predicted"/>
<name>A0A8J3C7B4_9PSEU</name>
<protein>
    <submittedName>
        <fullName evidence="2">Uncharacterized protein</fullName>
    </submittedName>
</protein>